<proteinExistence type="predicted"/>
<reference evidence="2 3" key="1">
    <citation type="submission" date="2015-10" db="EMBL/GenBank/DDBJ databases">
        <title>Full genome of DAOMC 229536 Phialocephala scopiformis, a fungal endophyte of spruce producing the potent anti-insectan compound rugulosin.</title>
        <authorList>
            <consortium name="DOE Joint Genome Institute"/>
            <person name="Walker A.K."/>
            <person name="Frasz S.L."/>
            <person name="Seifert K.A."/>
            <person name="Miller J.D."/>
            <person name="Mondo S.J."/>
            <person name="Labutti K."/>
            <person name="Lipzen A."/>
            <person name="Dockter R."/>
            <person name="Kennedy M."/>
            <person name="Grigoriev I.V."/>
            <person name="Spatafora J.W."/>
        </authorList>
    </citation>
    <scope>NUCLEOTIDE SEQUENCE [LARGE SCALE GENOMIC DNA]</scope>
    <source>
        <strain evidence="2 3">CBS 120377</strain>
    </source>
</reference>
<protein>
    <submittedName>
        <fullName evidence="2">Uncharacterized protein</fullName>
    </submittedName>
</protein>
<dbReference type="Proteomes" id="UP000070700">
    <property type="component" value="Unassembled WGS sequence"/>
</dbReference>
<name>A0A194XDK8_MOLSC</name>
<dbReference type="AlphaFoldDB" id="A0A194XDK8"/>
<dbReference type="OrthoDB" id="3598799at2759"/>
<evidence type="ECO:0000313" key="2">
    <source>
        <dbReference type="EMBL" id="KUJ18239.1"/>
    </source>
</evidence>
<sequence>MIKTTSKRKSESALPSGKSKQRKTSAASNDEEEAGSSQESDQMFAEEKTAAPKHVKKVRKSEPVARVAQNDEYEEDEGRMESQQFLALVEFESKKKKRAAKAALEYMERFTENIDSTNDGLKMRLANLAAASTNQTTTFLKNYQNAYGASRPLPSPPQDSDTPPEDLCFVTLFDHSQSLIDTARAIITSFETANEKTEKCEVAELLSSDWDDRLDSAAKVLAVGCNVGLEKYQALLQGAGKPVLEGEEEEVYLRALYGVDGEKAYEEAESEGVFEYGWGKVAKKGEKGLRKFVKFQRVGGA</sequence>
<evidence type="ECO:0000313" key="3">
    <source>
        <dbReference type="Proteomes" id="UP000070700"/>
    </source>
</evidence>
<dbReference type="GeneID" id="28832198"/>
<accession>A0A194XDK8</accession>
<dbReference type="InParanoid" id="A0A194XDK8"/>
<dbReference type="EMBL" id="KQ947413">
    <property type="protein sequence ID" value="KUJ18239.1"/>
    <property type="molecule type" value="Genomic_DNA"/>
</dbReference>
<keyword evidence="3" id="KW-1185">Reference proteome</keyword>
<gene>
    <name evidence="2" type="ORF">LY89DRAFT_781315</name>
</gene>
<dbReference type="KEGG" id="psco:LY89DRAFT_781315"/>
<feature type="region of interest" description="Disordered" evidence="1">
    <location>
        <begin position="1"/>
        <end position="79"/>
    </location>
</feature>
<organism evidence="2 3">
    <name type="scientific">Mollisia scopiformis</name>
    <name type="common">Conifer needle endophyte fungus</name>
    <name type="synonym">Phialocephala scopiformis</name>
    <dbReference type="NCBI Taxonomy" id="149040"/>
    <lineage>
        <taxon>Eukaryota</taxon>
        <taxon>Fungi</taxon>
        <taxon>Dikarya</taxon>
        <taxon>Ascomycota</taxon>
        <taxon>Pezizomycotina</taxon>
        <taxon>Leotiomycetes</taxon>
        <taxon>Helotiales</taxon>
        <taxon>Mollisiaceae</taxon>
        <taxon>Mollisia</taxon>
    </lineage>
</organism>
<evidence type="ECO:0000256" key="1">
    <source>
        <dbReference type="SAM" id="MobiDB-lite"/>
    </source>
</evidence>
<dbReference type="RefSeq" id="XP_018072594.1">
    <property type="nucleotide sequence ID" value="XM_018222472.1"/>
</dbReference>